<dbReference type="GO" id="GO:0005975">
    <property type="term" value="P:carbohydrate metabolic process"/>
    <property type="evidence" value="ECO:0007669"/>
    <property type="project" value="InterPro"/>
</dbReference>
<dbReference type="InterPro" id="IPR051398">
    <property type="entry name" value="Polysacch_Deacetylase"/>
</dbReference>
<sequence>MRSDSTAGNAVILMYHRIADAGTDLCVSPAEFREQMAALRAQGCRVMPLLELAQALARGDAPERSVAITLDDGYLDALTDAAPILREFDYPATFFIVTSTLDGPGEFWWESLQRVADHEALPATLDVALGEGAAPMPLDTPERRRAAFDAVRRGFYPLSAQQRRERIAELLRWSGLAAAGEAGQVRAMTPEELRRLDAMPGMELGAHSENHLLLPAHPRAIKEHEMLECRRKLETLLGREVLSFCYPYGAFDEDAVQVAERAGFAAAVTTGNQPASPLSHRLVLPRLAVHAGDDLGARLRDAFAAQAQPHHYDRSFA</sequence>
<dbReference type="SUPFAM" id="SSF88713">
    <property type="entry name" value="Glycoside hydrolase/deacetylase"/>
    <property type="match status" value="1"/>
</dbReference>
<organism evidence="4 5">
    <name type="scientific">Lysobacter enzymogenes</name>
    <dbReference type="NCBI Taxonomy" id="69"/>
    <lineage>
        <taxon>Bacteria</taxon>
        <taxon>Pseudomonadati</taxon>
        <taxon>Pseudomonadota</taxon>
        <taxon>Gammaproteobacteria</taxon>
        <taxon>Lysobacterales</taxon>
        <taxon>Lysobacteraceae</taxon>
        <taxon>Lysobacter</taxon>
    </lineage>
</organism>
<dbReference type="Proteomes" id="UP000218824">
    <property type="component" value="Chromosome"/>
</dbReference>
<dbReference type="GO" id="GO:0016810">
    <property type="term" value="F:hydrolase activity, acting on carbon-nitrogen (but not peptide) bonds"/>
    <property type="evidence" value="ECO:0007669"/>
    <property type="project" value="InterPro"/>
</dbReference>
<keyword evidence="2" id="KW-0732">Signal</keyword>
<dbReference type="Pfam" id="PF01522">
    <property type="entry name" value="Polysacc_deac_1"/>
    <property type="match status" value="2"/>
</dbReference>
<evidence type="ECO:0000256" key="2">
    <source>
        <dbReference type="ARBA" id="ARBA00022729"/>
    </source>
</evidence>
<reference evidence="4 5" key="1">
    <citation type="journal article" date="2017" name="DNA Res.">
        <title>Complete genome sequence and expression profile of the commercial lytic enzyme producer Lysobacter enzymogenes M497-1.</title>
        <authorList>
            <person name="Takami H."/>
            <person name="Toyoda A."/>
            <person name="Uchiyama I."/>
            <person name="Itoh T."/>
            <person name="Takaki Y."/>
            <person name="Arai W."/>
            <person name="Nishi S."/>
            <person name="Kawai M."/>
            <person name="Shinya K."/>
            <person name="Ikeda H."/>
        </authorList>
    </citation>
    <scope>NUCLEOTIDE SEQUENCE [LARGE SCALE GENOMIC DNA]</scope>
    <source>
        <strain evidence="4 5">M497-1</strain>
    </source>
</reference>
<gene>
    <name evidence="4" type="ORF">LEN_2510</name>
</gene>
<dbReference type="GeneID" id="83064359"/>
<dbReference type="GO" id="GO:0005576">
    <property type="term" value="C:extracellular region"/>
    <property type="evidence" value="ECO:0007669"/>
    <property type="project" value="UniProtKB-SubCell"/>
</dbReference>
<dbReference type="PROSITE" id="PS51677">
    <property type="entry name" value="NODB"/>
    <property type="match status" value="1"/>
</dbReference>
<name>A0AAU9AIN9_LYSEN</name>
<evidence type="ECO:0000256" key="1">
    <source>
        <dbReference type="ARBA" id="ARBA00004613"/>
    </source>
</evidence>
<protein>
    <submittedName>
        <fullName evidence="4">Deacetylase</fullName>
    </submittedName>
</protein>
<dbReference type="InterPro" id="IPR011330">
    <property type="entry name" value="Glyco_hydro/deAcase_b/a-brl"/>
</dbReference>
<evidence type="ECO:0000313" key="5">
    <source>
        <dbReference type="Proteomes" id="UP000218824"/>
    </source>
</evidence>
<dbReference type="Gene3D" id="3.20.20.370">
    <property type="entry name" value="Glycoside hydrolase/deacetylase"/>
    <property type="match status" value="1"/>
</dbReference>
<comment type="subcellular location">
    <subcellularLocation>
        <location evidence="1">Secreted</location>
    </subcellularLocation>
</comment>
<dbReference type="AlphaFoldDB" id="A0AAU9AIN9"/>
<dbReference type="PANTHER" id="PTHR34216">
    <property type="match status" value="1"/>
</dbReference>
<dbReference type="InterPro" id="IPR002509">
    <property type="entry name" value="NODB_dom"/>
</dbReference>
<evidence type="ECO:0000313" key="4">
    <source>
        <dbReference type="EMBL" id="BAV97997.1"/>
    </source>
</evidence>
<proteinExistence type="predicted"/>
<dbReference type="EMBL" id="AP014940">
    <property type="protein sequence ID" value="BAV97997.1"/>
    <property type="molecule type" value="Genomic_DNA"/>
</dbReference>
<accession>A0AAU9AIN9</accession>
<dbReference type="KEGG" id="lem:LEN_2510"/>
<feature type="domain" description="NodB homology" evidence="3">
    <location>
        <begin position="64"/>
        <end position="317"/>
    </location>
</feature>
<evidence type="ECO:0000259" key="3">
    <source>
        <dbReference type="PROSITE" id="PS51677"/>
    </source>
</evidence>
<dbReference type="RefSeq" id="WP_172437236.1">
    <property type="nucleotide sequence ID" value="NZ_AP014940.1"/>
</dbReference>
<dbReference type="CDD" id="cd10918">
    <property type="entry name" value="CE4_NodB_like_5s_6s"/>
    <property type="match status" value="1"/>
</dbReference>
<dbReference type="PANTHER" id="PTHR34216:SF3">
    <property type="entry name" value="POLY-BETA-1,6-N-ACETYL-D-GLUCOSAMINE N-DEACETYLASE"/>
    <property type="match status" value="1"/>
</dbReference>